<dbReference type="RefSeq" id="WP_101376783.1">
    <property type="nucleotide sequence ID" value="NZ_CP061007.1"/>
</dbReference>
<dbReference type="Pfam" id="PF04228">
    <property type="entry name" value="Zn_peptidase"/>
    <property type="match status" value="1"/>
</dbReference>
<comment type="caution">
    <text evidence="6">The sequence shown here is derived from an EMBL/GenBank/DDBJ whole genome shotgun (WGS) entry which is preliminary data.</text>
</comment>
<dbReference type="OrthoDB" id="9774900at2"/>
<evidence type="ECO:0000256" key="5">
    <source>
        <dbReference type="SAM" id="Phobius"/>
    </source>
</evidence>
<keyword evidence="2 5" id="KW-0812">Transmembrane</keyword>
<accession>A0A2N3Y4D2</accession>
<evidence type="ECO:0000256" key="1">
    <source>
        <dbReference type="ARBA" id="ARBA00004167"/>
    </source>
</evidence>
<dbReference type="EMBL" id="PJNB01000001">
    <property type="protein sequence ID" value="PKW17796.1"/>
    <property type="molecule type" value="Genomic_DNA"/>
</dbReference>
<keyword evidence="7" id="KW-1185">Reference proteome</keyword>
<dbReference type="STRING" id="994479.GCA_000194155_05646"/>
<evidence type="ECO:0008006" key="8">
    <source>
        <dbReference type="Google" id="ProtNLM"/>
    </source>
</evidence>
<name>A0A2N3Y4D2_SACSN</name>
<keyword evidence="3 5" id="KW-1133">Transmembrane helix</keyword>
<evidence type="ECO:0000256" key="4">
    <source>
        <dbReference type="ARBA" id="ARBA00023136"/>
    </source>
</evidence>
<reference evidence="6" key="1">
    <citation type="submission" date="2017-12" db="EMBL/GenBank/DDBJ databases">
        <title>Sequencing the genomes of 1000 Actinobacteria strains.</title>
        <authorList>
            <person name="Klenk H.-P."/>
        </authorList>
    </citation>
    <scope>NUCLEOTIDE SEQUENCE [LARGE SCALE GENOMIC DNA]</scope>
    <source>
        <strain evidence="6">DSM 44228</strain>
    </source>
</reference>
<protein>
    <recommendedName>
        <fullName evidence="8">Metalloprotease</fullName>
    </recommendedName>
</protein>
<evidence type="ECO:0000256" key="2">
    <source>
        <dbReference type="ARBA" id="ARBA00022692"/>
    </source>
</evidence>
<comment type="subcellular location">
    <subcellularLocation>
        <location evidence="1">Membrane</location>
        <topology evidence="1">Single-pass membrane protein</topology>
    </subcellularLocation>
</comment>
<dbReference type="GO" id="GO:0016020">
    <property type="term" value="C:membrane"/>
    <property type="evidence" value="ECO:0007669"/>
    <property type="project" value="UniProtKB-SubCell"/>
</dbReference>
<evidence type="ECO:0000313" key="7">
    <source>
        <dbReference type="Proteomes" id="UP000233786"/>
    </source>
</evidence>
<proteinExistence type="predicted"/>
<sequence>MRFNDDAELDASQVEEVGGSGGGGFGGGTIAVGGGGLALVGAVLYFLLSNFVGGGGQPALPPLSLDQLPVGQQADDQRLAQECRTGADANKREECALVASINSIQGYWTEQFERSGVKYQAAPTKFFRGAVNTACGGATSDVGPFYCPADADVYIDLDFFKELKTRFGAQGGSFVEAYVLAHEYGHHVQNLLGINSKVNPRQTGPTSGAVRLELQADCYAGVWANHATTVPTPSGKPLIQEISDDDIRRAVDAAGRIGDDYIQAKLGGGHVDESKFTHGSSAQREKWFTTGLRTGNPNACNTFDPKVSLG</sequence>
<keyword evidence="4 5" id="KW-0472">Membrane</keyword>
<gene>
    <name evidence="6" type="ORF">A8926_5813</name>
</gene>
<evidence type="ECO:0000256" key="3">
    <source>
        <dbReference type="ARBA" id="ARBA00022989"/>
    </source>
</evidence>
<dbReference type="PANTHER" id="PTHR30168:SF0">
    <property type="entry name" value="INNER MEMBRANE PROTEIN"/>
    <property type="match status" value="1"/>
</dbReference>
<dbReference type="AlphaFoldDB" id="A0A2N3Y4D2"/>
<dbReference type="PANTHER" id="PTHR30168">
    <property type="entry name" value="PUTATIVE MEMBRANE PROTEIN YPFJ"/>
    <property type="match status" value="1"/>
</dbReference>
<dbReference type="Proteomes" id="UP000233786">
    <property type="component" value="Unassembled WGS sequence"/>
</dbReference>
<organism evidence="6 7">
    <name type="scientific">Saccharopolyspora spinosa</name>
    <dbReference type="NCBI Taxonomy" id="60894"/>
    <lineage>
        <taxon>Bacteria</taxon>
        <taxon>Bacillati</taxon>
        <taxon>Actinomycetota</taxon>
        <taxon>Actinomycetes</taxon>
        <taxon>Pseudonocardiales</taxon>
        <taxon>Pseudonocardiaceae</taxon>
        <taxon>Saccharopolyspora</taxon>
    </lineage>
</organism>
<feature type="transmembrane region" description="Helical" evidence="5">
    <location>
        <begin position="25"/>
        <end position="48"/>
    </location>
</feature>
<evidence type="ECO:0000313" key="6">
    <source>
        <dbReference type="EMBL" id="PKW17796.1"/>
    </source>
</evidence>
<dbReference type="InterPro" id="IPR007343">
    <property type="entry name" value="Uncharacterised_pept_Zn_put"/>
</dbReference>